<dbReference type="RefSeq" id="WP_220301600.1">
    <property type="nucleotide sequence ID" value="NZ_JAEUAW010000012.1"/>
</dbReference>
<organism evidence="3 4">
    <name type="scientific">Microbacterium jejuense</name>
    <dbReference type="NCBI Taxonomy" id="1263637"/>
    <lineage>
        <taxon>Bacteria</taxon>
        <taxon>Bacillati</taxon>
        <taxon>Actinomycetota</taxon>
        <taxon>Actinomycetes</taxon>
        <taxon>Micrococcales</taxon>
        <taxon>Microbacteriaceae</taxon>
        <taxon>Microbacterium</taxon>
    </lineage>
</organism>
<dbReference type="Proteomes" id="UP001196843">
    <property type="component" value="Unassembled WGS sequence"/>
</dbReference>
<evidence type="ECO:0000259" key="2">
    <source>
        <dbReference type="PROSITE" id="PS50006"/>
    </source>
</evidence>
<dbReference type="Gene3D" id="2.60.200.20">
    <property type="match status" value="1"/>
</dbReference>
<accession>A0ABS7HQD4</accession>
<gene>
    <name evidence="3" type="ORF">JNB62_14440</name>
</gene>
<reference evidence="3 4" key="1">
    <citation type="journal article" date="2021" name="MBio">
        <title>Poor Competitiveness of Bradyrhizobium in Pigeon Pea Root Colonization in Indian Soils.</title>
        <authorList>
            <person name="Chalasani D."/>
            <person name="Basu A."/>
            <person name="Pullabhotla S.V.S.R.N."/>
            <person name="Jorrin B."/>
            <person name="Neal A.L."/>
            <person name="Poole P.S."/>
            <person name="Podile A.R."/>
            <person name="Tkacz A."/>
        </authorList>
    </citation>
    <scope>NUCLEOTIDE SEQUENCE [LARGE SCALE GENOMIC DNA]</scope>
    <source>
        <strain evidence="3 4">HU14</strain>
    </source>
</reference>
<proteinExistence type="predicted"/>
<dbReference type="Pfam" id="PF00498">
    <property type="entry name" value="FHA"/>
    <property type="match status" value="1"/>
</dbReference>
<dbReference type="PROSITE" id="PS50006">
    <property type="entry name" value="FHA_DOMAIN"/>
    <property type="match status" value="1"/>
</dbReference>
<keyword evidence="4" id="KW-1185">Reference proteome</keyword>
<protein>
    <submittedName>
        <fullName evidence="3">FHA domain-containing protein</fullName>
    </submittedName>
</protein>
<evidence type="ECO:0000313" key="4">
    <source>
        <dbReference type="Proteomes" id="UP001196843"/>
    </source>
</evidence>
<sequence>PATAPVAAPPVSTPAIAPPHLAPVVAPVPAPALASAPVVVPAATAAPAVVPAANPADDLEATRMAVAPPAQRAALYPDAPVIAVLTWDDGTRMAVYGRTLYGRNPAGEAGAVAIAVRDETLSLSKTHFEIGGDPAAAWIVDRHSTNGTILVRDGARIPLVAGVRTHLRAGDRLEFGDRAVTVGAA</sequence>
<name>A0ABS7HQD4_9MICO</name>
<dbReference type="InterPro" id="IPR008984">
    <property type="entry name" value="SMAD_FHA_dom_sf"/>
</dbReference>
<evidence type="ECO:0000313" key="3">
    <source>
        <dbReference type="EMBL" id="MBW9094888.1"/>
    </source>
</evidence>
<feature type="domain" description="FHA" evidence="2">
    <location>
        <begin position="99"/>
        <end position="150"/>
    </location>
</feature>
<dbReference type="SUPFAM" id="SSF49879">
    <property type="entry name" value="SMAD/FHA domain"/>
    <property type="match status" value="1"/>
</dbReference>
<evidence type="ECO:0000256" key="1">
    <source>
        <dbReference type="ARBA" id="ARBA00022553"/>
    </source>
</evidence>
<dbReference type="EMBL" id="JAEUAW010000012">
    <property type="protein sequence ID" value="MBW9094888.1"/>
    <property type="molecule type" value="Genomic_DNA"/>
</dbReference>
<keyword evidence="1" id="KW-0597">Phosphoprotein</keyword>
<dbReference type="InterPro" id="IPR000253">
    <property type="entry name" value="FHA_dom"/>
</dbReference>
<feature type="non-terminal residue" evidence="3">
    <location>
        <position position="1"/>
    </location>
</feature>
<comment type="caution">
    <text evidence="3">The sequence shown here is derived from an EMBL/GenBank/DDBJ whole genome shotgun (WGS) entry which is preliminary data.</text>
</comment>